<dbReference type="PRINTS" id="PR00069">
    <property type="entry name" value="ALDKETRDTASE"/>
</dbReference>
<sequence>MSASFKITDLLPLQNSSARIPRLGFGVYRSPTNQCVQSCLKALDAGYRHIDTAQFYANEAEVGEALRTTSVPRDQIFVTTKILSPAVSVEATYDKLLASVHKIGGADGYVDLFLIHSSSSGSAGRKLLWQALEKLYAEGKTKSIGVSNFGVGHIEEMRSYAQVFPPHVNQIEVGAFASTTTLLTTWLHPWCQQRVIDEYCQNNGIIVEAYSPIVRNYKANDPTLVEVAKKYGKSTQQVLIRFALQKGWVPLPKTDNPDRIVANADVFDFNISVEDMAVLDSFDQGSAGAIVEAVDNE</sequence>
<evidence type="ECO:0000256" key="9">
    <source>
        <dbReference type="PIRSR" id="PIRSR000097-3"/>
    </source>
</evidence>
<dbReference type="FunFam" id="3.20.20.100:FF:000015">
    <property type="entry name" value="Oxidoreductase, aldo/keto reductase family"/>
    <property type="match status" value="1"/>
</dbReference>
<keyword evidence="3" id="KW-0560">Oxidoreductase</keyword>
<evidence type="ECO:0000313" key="12">
    <source>
        <dbReference type="Proteomes" id="UP000009882"/>
    </source>
</evidence>
<dbReference type="GO" id="GO:0016491">
    <property type="term" value="F:oxidoreductase activity"/>
    <property type="evidence" value="ECO:0007669"/>
    <property type="project" value="UniProtKB-KW"/>
</dbReference>
<dbReference type="InterPro" id="IPR023210">
    <property type="entry name" value="NADP_OxRdtase_dom"/>
</dbReference>
<accession>K9FXS2</accession>
<evidence type="ECO:0000256" key="6">
    <source>
        <dbReference type="ARBA" id="ARBA00049485"/>
    </source>
</evidence>
<feature type="site" description="Lowers pKa of active site Tyr" evidence="9">
    <location>
        <position position="81"/>
    </location>
</feature>
<organism evidence="11 12">
    <name type="scientific">Penicillium digitatum (strain PHI26 / CECT 20796)</name>
    <name type="common">Green mold</name>
    <dbReference type="NCBI Taxonomy" id="1170229"/>
    <lineage>
        <taxon>Eukaryota</taxon>
        <taxon>Fungi</taxon>
        <taxon>Dikarya</taxon>
        <taxon>Ascomycota</taxon>
        <taxon>Pezizomycotina</taxon>
        <taxon>Eurotiomycetes</taxon>
        <taxon>Eurotiomycetidae</taxon>
        <taxon>Eurotiales</taxon>
        <taxon>Aspergillaceae</taxon>
        <taxon>Penicillium</taxon>
    </lineage>
</organism>
<dbReference type="PROSITE" id="PS00063">
    <property type="entry name" value="ALDOKETO_REDUCTASE_3"/>
    <property type="match status" value="1"/>
</dbReference>
<dbReference type="STRING" id="1170229.K9FXS2"/>
<proteinExistence type="inferred from homology"/>
<dbReference type="AlphaFoldDB" id="K9FXS2"/>
<feature type="active site" description="Proton donor" evidence="7">
    <location>
        <position position="56"/>
    </location>
</feature>
<comment type="catalytic activity">
    <reaction evidence="5">
        <text>xylitol + NADP(+) = D-xylose + NADPH + H(+)</text>
        <dbReference type="Rhea" id="RHEA:27445"/>
        <dbReference type="ChEBI" id="CHEBI:15378"/>
        <dbReference type="ChEBI" id="CHEBI:17151"/>
        <dbReference type="ChEBI" id="CHEBI:53455"/>
        <dbReference type="ChEBI" id="CHEBI:57783"/>
        <dbReference type="ChEBI" id="CHEBI:58349"/>
        <dbReference type="EC" id="1.1.1.307"/>
    </reaction>
</comment>
<evidence type="ECO:0000256" key="5">
    <source>
        <dbReference type="ARBA" id="ARBA00047534"/>
    </source>
</evidence>
<evidence type="ECO:0000313" key="11">
    <source>
        <dbReference type="EMBL" id="EKV14530.1"/>
    </source>
</evidence>
<dbReference type="EC" id="1.1.1.307" evidence="2"/>
<dbReference type="CDD" id="cd19071">
    <property type="entry name" value="AKR_AKR1-5-like"/>
    <property type="match status" value="1"/>
</dbReference>
<dbReference type="OMA" id="YCLQKNW"/>
<dbReference type="OrthoDB" id="416253at2759"/>
<evidence type="ECO:0000259" key="10">
    <source>
        <dbReference type="Pfam" id="PF00248"/>
    </source>
</evidence>
<dbReference type="Pfam" id="PF00248">
    <property type="entry name" value="Aldo_ket_red"/>
    <property type="match status" value="1"/>
</dbReference>
<feature type="binding site" evidence="8">
    <location>
        <position position="116"/>
    </location>
    <ligand>
        <name>substrate</name>
    </ligand>
</feature>
<evidence type="ECO:0000256" key="3">
    <source>
        <dbReference type="ARBA" id="ARBA00023002"/>
    </source>
</evidence>
<comment type="caution">
    <text evidence="11">The sequence shown here is derived from an EMBL/GenBank/DDBJ whole genome shotgun (WGS) entry which is preliminary data.</text>
</comment>
<dbReference type="eggNOG" id="KOG1577">
    <property type="taxonomic scope" value="Eukaryota"/>
</dbReference>
<dbReference type="InterPro" id="IPR020471">
    <property type="entry name" value="AKR"/>
</dbReference>
<dbReference type="PANTHER" id="PTHR43827">
    <property type="entry name" value="2,5-DIKETO-D-GLUCONIC ACID REDUCTASE"/>
    <property type="match status" value="1"/>
</dbReference>
<comment type="similarity">
    <text evidence="1">Belongs to the aldo/keto reductase family.</text>
</comment>
<comment type="catalytic activity">
    <reaction evidence="6">
        <text>xylitol + NAD(+) = D-xylose + NADH + H(+)</text>
        <dbReference type="Rhea" id="RHEA:27441"/>
        <dbReference type="ChEBI" id="CHEBI:15378"/>
        <dbReference type="ChEBI" id="CHEBI:17151"/>
        <dbReference type="ChEBI" id="CHEBI:53455"/>
        <dbReference type="ChEBI" id="CHEBI:57540"/>
        <dbReference type="ChEBI" id="CHEBI:57945"/>
        <dbReference type="EC" id="1.1.1.307"/>
    </reaction>
</comment>
<reference evidence="12" key="1">
    <citation type="journal article" date="2012" name="BMC Genomics">
        <title>Genome sequence of the necrotrophic fungus Penicillium digitatum, the main postharvest pathogen of citrus.</title>
        <authorList>
            <person name="Marcet-Houben M."/>
            <person name="Ballester A.-R."/>
            <person name="de la Fuente B."/>
            <person name="Harries E."/>
            <person name="Marcos J.F."/>
            <person name="Gonzalez-Candelas L."/>
            <person name="Gabaldon T."/>
        </authorList>
    </citation>
    <scope>NUCLEOTIDE SEQUENCE [LARGE SCALE GENOMIC DNA]</scope>
    <source>
        <strain evidence="12">PHI26 / CECT 20796</strain>
    </source>
</reference>
<dbReference type="PANTHER" id="PTHR43827:SF13">
    <property type="entry name" value="ALDO_KETO REDUCTASE FAMILY PROTEIN"/>
    <property type="match status" value="1"/>
</dbReference>
<evidence type="ECO:0000256" key="1">
    <source>
        <dbReference type="ARBA" id="ARBA00007905"/>
    </source>
</evidence>
<dbReference type="Proteomes" id="UP000009882">
    <property type="component" value="Unassembled WGS sequence"/>
</dbReference>
<dbReference type="InParanoid" id="K9FXS2"/>
<gene>
    <name evidence="11" type="ORF">PDIG_32440</name>
</gene>
<comment type="function">
    <text evidence="4">Catalyzes the initial reaction in the xylose utilization pathway by reducing D-xylose into xylitol. Xylose is a major component of hemicelluloses such as xylan. Most fungi utilize D-xylose via three enzymatic reactions, xylose reductase (XR), xylitol dehydrogenase (XDH), and xylulokinase, to form xylulose 5-phosphate, which enters pentose phosphate pathway.</text>
</comment>
<dbReference type="InterPro" id="IPR036812">
    <property type="entry name" value="NAD(P)_OxRdtase_dom_sf"/>
</dbReference>
<protein>
    <recommendedName>
        <fullName evidence="2">D-xylose reductase [NAD(P)H]</fullName>
        <ecNumber evidence="2">1.1.1.307</ecNumber>
    </recommendedName>
</protein>
<evidence type="ECO:0000256" key="7">
    <source>
        <dbReference type="PIRSR" id="PIRSR000097-1"/>
    </source>
</evidence>
<dbReference type="SUPFAM" id="SSF51430">
    <property type="entry name" value="NAD(P)-linked oxidoreductase"/>
    <property type="match status" value="1"/>
</dbReference>
<evidence type="ECO:0000256" key="8">
    <source>
        <dbReference type="PIRSR" id="PIRSR000097-2"/>
    </source>
</evidence>
<name>K9FXS2_PEND2</name>
<dbReference type="Gene3D" id="3.20.20.100">
    <property type="entry name" value="NADP-dependent oxidoreductase domain"/>
    <property type="match status" value="1"/>
</dbReference>
<feature type="domain" description="NADP-dependent oxidoreductase" evidence="10">
    <location>
        <begin position="36"/>
        <end position="283"/>
    </location>
</feature>
<dbReference type="EMBL" id="AKCT01000133">
    <property type="protein sequence ID" value="EKV14530.1"/>
    <property type="molecule type" value="Genomic_DNA"/>
</dbReference>
<keyword evidence="12" id="KW-1185">Reference proteome</keyword>
<evidence type="ECO:0000256" key="4">
    <source>
        <dbReference type="ARBA" id="ARBA00025065"/>
    </source>
</evidence>
<dbReference type="HOGENOM" id="CLU_023205_0_1_1"/>
<dbReference type="InterPro" id="IPR018170">
    <property type="entry name" value="Aldo/ket_reductase_CS"/>
</dbReference>
<dbReference type="PROSITE" id="PS00798">
    <property type="entry name" value="ALDOKETO_REDUCTASE_1"/>
    <property type="match status" value="1"/>
</dbReference>
<dbReference type="PIRSF" id="PIRSF000097">
    <property type="entry name" value="AKR"/>
    <property type="match status" value="1"/>
</dbReference>
<evidence type="ECO:0000256" key="2">
    <source>
        <dbReference type="ARBA" id="ARBA00012845"/>
    </source>
</evidence>
<dbReference type="PROSITE" id="PS00062">
    <property type="entry name" value="ALDOKETO_REDUCTASE_2"/>
    <property type="match status" value="1"/>
</dbReference>